<evidence type="ECO:0000313" key="2">
    <source>
        <dbReference type="EMBL" id="PDQ17330.1"/>
    </source>
</evidence>
<organism evidence="2 3">
    <name type="scientific">Mesorhizobium sanjuanii</name>
    <dbReference type="NCBI Taxonomy" id="2037900"/>
    <lineage>
        <taxon>Bacteria</taxon>
        <taxon>Pseudomonadati</taxon>
        <taxon>Pseudomonadota</taxon>
        <taxon>Alphaproteobacteria</taxon>
        <taxon>Hyphomicrobiales</taxon>
        <taxon>Phyllobacteriaceae</taxon>
        <taxon>Mesorhizobium</taxon>
    </lineage>
</organism>
<dbReference type="Pfam" id="PF00270">
    <property type="entry name" value="DEAD"/>
    <property type="match status" value="1"/>
</dbReference>
<dbReference type="AlphaFoldDB" id="A0A2A6F5U2"/>
<gene>
    <name evidence="2" type="ORF">CN311_30575</name>
</gene>
<dbReference type="SUPFAM" id="SSF52540">
    <property type="entry name" value="P-loop containing nucleoside triphosphate hydrolases"/>
    <property type="match status" value="1"/>
</dbReference>
<name>A0A2A6F5U2_9HYPH</name>
<accession>A0A2A6F5U2</accession>
<keyword evidence="3" id="KW-1185">Reference proteome</keyword>
<feature type="domain" description="Helicase ATP-binding" evidence="1">
    <location>
        <begin position="69"/>
        <end position="312"/>
    </location>
</feature>
<dbReference type="SMART" id="SM00487">
    <property type="entry name" value="DEXDc"/>
    <property type="match status" value="1"/>
</dbReference>
<sequence length="845" mass="93998">MTFFVFRMCPKLTCRSIWKSEDNLINFDLFKGGGGDGTIIEPRKIFTTLTRNPKFKRPSDEQAEVLDGWFGRRGEHDLTIKMNTGSGKTLVGLLALKSSLNEGFRPAVYITPDKYLTSQVLAEAAALGISTTDSENDMAFMRGDSILVTNIRKIVNGRSVFGVKEKKIPLEVVVIDDAHACLQSIEEQFTIEAKSDSQLYKDLWNLFSESLRQYNAIEHSRLLSGDPAVLCELPYWIWKDRSADVASLLIKNRGLDDLQFKLDLLIDVIDLCQCAVTAKRIEIAPRCIPIDVIPSLSAARRKIFMTATLANDGILVTHFRADASAISKPIKPRGAGDMGVRMIITPQELNRDIKFDDLKAFCAEVAKSRNVVVIVPSTNQANQWKDVAAAVLNKDNIHDGVEKLKAGHLGLAVLINKYDGVDLPGTACEMLVLDGVPSYSSLIARVNAAALEGTTSSNIELVQRIEQGMGRGVRSSEDRCVVLLWGSGLSKAINFHETAKFFTEITKAQLKVARQLAKQIILNRMADLGPILNYSFVGDADWIRISKEAIVQAPDTNYFYMEEYVGGQRAAFDFARIRQYNRSVEAMQVAINAAPEDRVKGYLKQLLAEYYNYIDRVESQKILLSAVALNNRVIKPMAGIEYKRLSTPDNQFFDAQKFMARFPDGNDLVLWMNALLDDLEWDPLATKRFEAAVHSIGQFVGFAAQRPEIETGKGPDNLWGVGAHRYFVIECKSGATIAEYISKADCNQLLGSVSWFGQNYPPANSALPIMIHPKFKFGVEASPANDFRIIDAVKLLELRDALKSLGINLSTGNKYRSRDDVAGALNAADMIPGRFEGRFTRPFTR</sequence>
<dbReference type="InterPro" id="IPR014001">
    <property type="entry name" value="Helicase_ATP-bd"/>
</dbReference>
<dbReference type="EMBL" id="NWQG01000274">
    <property type="protein sequence ID" value="PDQ17330.1"/>
    <property type="molecule type" value="Genomic_DNA"/>
</dbReference>
<dbReference type="GO" id="GO:0016818">
    <property type="term" value="F:hydrolase activity, acting on acid anhydrides, in phosphorus-containing anhydrides"/>
    <property type="evidence" value="ECO:0007669"/>
    <property type="project" value="InterPro"/>
</dbReference>
<proteinExistence type="predicted"/>
<dbReference type="SMART" id="SM00491">
    <property type="entry name" value="HELICc2"/>
    <property type="match status" value="1"/>
</dbReference>
<dbReference type="InterPro" id="IPR011545">
    <property type="entry name" value="DEAD/DEAH_box_helicase_dom"/>
</dbReference>
<dbReference type="GO" id="GO:0004386">
    <property type="term" value="F:helicase activity"/>
    <property type="evidence" value="ECO:0007669"/>
    <property type="project" value="InterPro"/>
</dbReference>
<comment type="caution">
    <text evidence="2">The sequence shown here is derived from an EMBL/GenBank/DDBJ whole genome shotgun (WGS) entry which is preliminary data.</text>
</comment>
<reference evidence="2 3" key="1">
    <citation type="submission" date="2017-09" db="EMBL/GenBank/DDBJ databases">
        <title>Mesorhizobum sanjuanii sp. nov. isolated from nodules of Lotus tenuis in saline-alkaline lowlands of Flooding Pampa.</title>
        <authorList>
            <person name="Sannazzaro A.I."/>
            <person name="Torres Tejerizo G.A."/>
            <person name="Fontana F."/>
            <person name="Cumpa Velazquez L.M."/>
            <person name="Hansen L."/>
            <person name="Pistorio M."/>
            <person name="Estrella M.J."/>
        </authorList>
    </citation>
    <scope>NUCLEOTIDE SEQUENCE [LARGE SCALE GENOMIC DNA]</scope>
    <source>
        <strain evidence="2 3">BSA136</strain>
    </source>
</reference>
<dbReference type="Gene3D" id="3.40.50.300">
    <property type="entry name" value="P-loop containing nucleotide triphosphate hydrolases"/>
    <property type="match status" value="2"/>
</dbReference>
<dbReference type="GO" id="GO:0003676">
    <property type="term" value="F:nucleic acid binding"/>
    <property type="evidence" value="ECO:0007669"/>
    <property type="project" value="InterPro"/>
</dbReference>
<dbReference type="InterPro" id="IPR006555">
    <property type="entry name" value="ATP-dep_Helicase_C"/>
</dbReference>
<protein>
    <recommendedName>
        <fullName evidence="1">Helicase ATP-binding domain-containing protein</fullName>
    </recommendedName>
</protein>
<dbReference type="Proteomes" id="UP000219182">
    <property type="component" value="Unassembled WGS sequence"/>
</dbReference>
<dbReference type="Pfam" id="PF13307">
    <property type="entry name" value="Helicase_C_2"/>
    <property type="match status" value="1"/>
</dbReference>
<evidence type="ECO:0000313" key="3">
    <source>
        <dbReference type="Proteomes" id="UP000219182"/>
    </source>
</evidence>
<dbReference type="PROSITE" id="PS51192">
    <property type="entry name" value="HELICASE_ATP_BIND_1"/>
    <property type="match status" value="1"/>
</dbReference>
<dbReference type="InterPro" id="IPR027417">
    <property type="entry name" value="P-loop_NTPase"/>
</dbReference>
<dbReference type="GO" id="GO:0006139">
    <property type="term" value="P:nucleobase-containing compound metabolic process"/>
    <property type="evidence" value="ECO:0007669"/>
    <property type="project" value="InterPro"/>
</dbReference>
<dbReference type="GO" id="GO:0005524">
    <property type="term" value="F:ATP binding"/>
    <property type="evidence" value="ECO:0007669"/>
    <property type="project" value="InterPro"/>
</dbReference>
<evidence type="ECO:0000259" key="1">
    <source>
        <dbReference type="PROSITE" id="PS51192"/>
    </source>
</evidence>